<keyword evidence="1" id="KW-0732">Signal</keyword>
<dbReference type="CDD" id="cd00146">
    <property type="entry name" value="PKD"/>
    <property type="match status" value="5"/>
</dbReference>
<keyword evidence="4" id="KW-1185">Reference proteome</keyword>
<feature type="domain" description="PKD" evidence="2">
    <location>
        <begin position="612"/>
        <end position="666"/>
    </location>
</feature>
<dbReference type="RefSeq" id="WP_157478589.1">
    <property type="nucleotide sequence ID" value="NZ_CP046566.1"/>
</dbReference>
<dbReference type="PANTHER" id="PTHR46534">
    <property type="entry name" value="IGGFC_BINDING DOMAIN-CONTAINING PROTEIN"/>
    <property type="match status" value="1"/>
</dbReference>
<feature type="signal peptide" evidence="1">
    <location>
        <begin position="1"/>
        <end position="23"/>
    </location>
</feature>
<dbReference type="EMBL" id="CP046566">
    <property type="protein sequence ID" value="QGW28232.1"/>
    <property type="molecule type" value="Genomic_DNA"/>
</dbReference>
<dbReference type="InterPro" id="IPR035234">
    <property type="entry name" value="IgGFc-bd_N"/>
</dbReference>
<dbReference type="PROSITE" id="PS50093">
    <property type="entry name" value="PKD"/>
    <property type="match status" value="9"/>
</dbReference>
<dbReference type="InterPro" id="IPR026341">
    <property type="entry name" value="T9SS_type_B"/>
</dbReference>
<feature type="chain" id="PRO_5026118689" evidence="1">
    <location>
        <begin position="24"/>
        <end position="1704"/>
    </location>
</feature>
<name>A0A6I6GMS2_9BACT</name>
<accession>A0A6I6GMS2</accession>
<dbReference type="PANTHER" id="PTHR46534:SF1">
    <property type="entry name" value="IGGFC-BINDING PROTEIN N-TERMINAL DOMAIN-CONTAINING PROTEIN"/>
    <property type="match status" value="1"/>
</dbReference>
<protein>
    <submittedName>
        <fullName evidence="3">PKD domain-containing protein</fullName>
    </submittedName>
</protein>
<dbReference type="SMART" id="SM00089">
    <property type="entry name" value="PKD"/>
    <property type="match status" value="9"/>
</dbReference>
<feature type="domain" description="PKD" evidence="2">
    <location>
        <begin position="1454"/>
        <end position="1535"/>
    </location>
</feature>
<organism evidence="3 4">
    <name type="scientific">Phnomibacter ginsenosidimutans</name>
    <dbReference type="NCBI Taxonomy" id="2676868"/>
    <lineage>
        <taxon>Bacteria</taxon>
        <taxon>Pseudomonadati</taxon>
        <taxon>Bacteroidota</taxon>
        <taxon>Chitinophagia</taxon>
        <taxon>Chitinophagales</taxon>
        <taxon>Chitinophagaceae</taxon>
        <taxon>Phnomibacter</taxon>
    </lineage>
</organism>
<dbReference type="Pfam" id="PF17517">
    <property type="entry name" value="IgGFc_binding"/>
    <property type="match status" value="1"/>
</dbReference>
<dbReference type="InterPro" id="IPR022409">
    <property type="entry name" value="PKD/Chitinase_dom"/>
</dbReference>
<dbReference type="InterPro" id="IPR035986">
    <property type="entry name" value="PKD_dom_sf"/>
</dbReference>
<dbReference type="InterPro" id="IPR013783">
    <property type="entry name" value="Ig-like_fold"/>
</dbReference>
<dbReference type="InterPro" id="IPR000601">
    <property type="entry name" value="PKD_dom"/>
</dbReference>
<proteinExistence type="predicted"/>
<dbReference type="Proteomes" id="UP000426027">
    <property type="component" value="Chromosome"/>
</dbReference>
<dbReference type="NCBIfam" id="TIGR04131">
    <property type="entry name" value="Bac_Flav_CTERM"/>
    <property type="match status" value="1"/>
</dbReference>
<dbReference type="KEGG" id="fls:GLV81_09100"/>
<gene>
    <name evidence="3" type="ORF">GLV81_09100</name>
</gene>
<sequence length="1704" mass="183042">MKHLFARLLLLCCCWVGLTDAFGQDFSNKGKDFWITFPAHVDGTGAVMGIYITSDKAATGQVVAGPNTIPFSISANGLRRVFLGTNGDAPNNAVYLPQTEGILTSAGIHVTSDVPVVVYAHIIRSARSGASLILPTAVWGKEYIVPSYSSSGASGANSGYGTITVVAKEANTVVGITPTVTTRANQPAGTEYTITLSQPGDVYQVQFPKDADISGTKVRSVATAGSSCKPIGVFSSTTWSAFDCAGASGGDNLYQQLFPTRTFGKSFLTAPFVRKTYDIFRVYVTDPATVVTRTENGASSQLTGLRPGNFYEFKTNFPNKIDADKPISVVQYMTSQTCGPGGANVVQSDPEMVILNPVEQTINNITLFSAHRSWVPSGQSNVDKCYLNIIIKTVAAPTFRINGAPPIATFQVIPGTAYSYLQEDVTNISVVNPVQTLVADSSFSAIAYGYGNVESYGYNAGTNVRDLFQFITIKNEYATVNFPATCVNSPFNFAITLPYEPTQLRWQFYGRFNDTTINDPDYDSTWVVEGRNIYQYRLPGKYVLAQTGLYKVTVFANNPTSDGCSGEQQIDYEVEVFAKPKADFVWQHTGCSTDSVKFIDASNGLGRTINRWQWSFGDNSIDSVKNPTKKYLNPGQFSVKQTIFTDIGCIADTTKVIDVTLPPVANFTVSAPTCVGSNIVLTDASTAPSGNLVKWIWNYGDGRVDTLLANTPRTISYATVGTYTISLIVQTQTGCKSVAFTKTITVSPYPVASFTIPAVVCLPDGKAQFTSTSTISDGTQAGFAYNWNFGDAGTATVKDPLHKYTTVGPFSVKLTVTSAAGCADDSTMQLVNVFAQPKAEFTMTNEVCLRDSSRFTDASTASNQALQKFYWDFGNGKKDSLRNMAHLYTAAGTFNVKHWIISDKGCPSDTVTKAHVVNPLPTANFTTSSPVCETNVLTFTQTSVANVGSITRWQWNMGDNTTYDATNGNAFTHTYAAWGSKTVTLVVTNSKGCVSDTLKRTLQVHPLPKPNFIVPEVCLTDASAIFTNSTSIADNSTGMQWAWNFGDANASAGNPNTSNAQNAQHKYSAVGNYNVQLKVTSAAGCVDSITQVLTVNGDKPKADFIVVTAGNLCTNLPVTIQDKSTVNFGSITKTEVYWEWPNASIVTTDDTPTPDKQYTHLYGNFNTPATKTVQIRFVAYSGGVCVNDVVKTITLQASPKVSFATIPGICLDATPRIITKANDVAGLPGSFVYSGNGIAANGLFTPTIPGVGTHTIKYVYQSAAGCKDSSTNTITVWPRPTANFNVDAPTCVTQQVVFRDASVPNHSQLSNWNWTMGDGNTYAKTTAAAFSHVYANTGNTNITLSVITDSGCTSLPVTKSINVHPLPVVAFSMPTVCMPVGAATFNDQSTIADGTQAQFTYRWSFGVAGASSTLKNPTYNYPAVGTYNVKLLVTSKDGCSDSLTQQLTDVNPQPLANFSTTPAEVCLGDVIAFADQSNALNQTITNWYWDLKDGSTATTQNTSRTYAAAGTYAVQLYYLTNKGCYSDTVTKNVIVHPYPVVNAGPDLFVLEGGQTTIAATATGSSNYVYSWSPATYLNSSTVLQPVTKPATDITYTLRVTGAGGCSSTDNVFVKVLLDPDVPNAFSPNGDGINDIWNIKYISSYPGAIIKVFDRYGKQVFTSTGYNTPWDGQFAGKPLPVGTYYYIIDPKNGRKPSTGSVTIVR</sequence>
<feature type="domain" description="PKD" evidence="2">
    <location>
        <begin position="1041"/>
        <end position="1095"/>
    </location>
</feature>
<feature type="domain" description="PKD" evidence="2">
    <location>
        <begin position="836"/>
        <end position="897"/>
    </location>
</feature>
<evidence type="ECO:0000313" key="4">
    <source>
        <dbReference type="Proteomes" id="UP000426027"/>
    </source>
</evidence>
<feature type="domain" description="PKD" evidence="2">
    <location>
        <begin position="1279"/>
        <end position="1351"/>
    </location>
</feature>
<evidence type="ECO:0000313" key="3">
    <source>
        <dbReference type="EMBL" id="QGW28232.1"/>
    </source>
</evidence>
<evidence type="ECO:0000256" key="1">
    <source>
        <dbReference type="SAM" id="SignalP"/>
    </source>
</evidence>
<reference evidence="3 4" key="1">
    <citation type="submission" date="2019-11" db="EMBL/GenBank/DDBJ databases">
        <authorList>
            <person name="Im W.T."/>
        </authorList>
    </citation>
    <scope>NUCLEOTIDE SEQUENCE [LARGE SCALE GENOMIC DNA]</scope>
    <source>
        <strain evidence="3 4">SB-02</strain>
    </source>
</reference>
<dbReference type="Pfam" id="PF18911">
    <property type="entry name" value="PKD_4"/>
    <property type="match status" value="9"/>
</dbReference>
<feature type="domain" description="PKD" evidence="2">
    <location>
        <begin position="1394"/>
        <end position="1438"/>
    </location>
</feature>
<feature type="domain" description="PKD" evidence="2">
    <location>
        <begin position="948"/>
        <end position="992"/>
    </location>
</feature>
<evidence type="ECO:0000259" key="2">
    <source>
        <dbReference type="PROSITE" id="PS50093"/>
    </source>
</evidence>
<dbReference type="Gene3D" id="2.60.40.10">
    <property type="entry name" value="Immunoglobulins"/>
    <property type="match status" value="9"/>
</dbReference>
<feature type="domain" description="PKD" evidence="2">
    <location>
        <begin position="662"/>
        <end position="751"/>
    </location>
</feature>
<dbReference type="SUPFAM" id="SSF49299">
    <property type="entry name" value="PKD domain"/>
    <property type="match status" value="9"/>
</dbReference>
<feature type="domain" description="PKD" evidence="2">
    <location>
        <begin position="778"/>
        <end position="821"/>
    </location>
</feature>
<dbReference type="Pfam" id="PF13585">
    <property type="entry name" value="CHU_C"/>
    <property type="match status" value="1"/>
</dbReference>